<keyword evidence="7" id="KW-0863">Zinc-finger</keyword>
<keyword evidence="13" id="KW-1185">Reference proteome</keyword>
<evidence type="ECO:0000259" key="11">
    <source>
        <dbReference type="PROSITE" id="PS51767"/>
    </source>
</evidence>
<feature type="active site" evidence="5">
    <location>
        <position position="94"/>
    </location>
</feature>
<dbReference type="InterPro" id="IPR033121">
    <property type="entry name" value="PEPTIDASE_A1"/>
</dbReference>
<keyword evidence="2" id="KW-0645">Protease</keyword>
<dbReference type="GO" id="GO:0004190">
    <property type="term" value="F:aspartic-type endopeptidase activity"/>
    <property type="evidence" value="ECO:0007669"/>
    <property type="project" value="UniProtKB-KW"/>
</dbReference>
<evidence type="ECO:0000256" key="4">
    <source>
        <dbReference type="ARBA" id="ARBA00022801"/>
    </source>
</evidence>
<dbReference type="PROSITE" id="PS50089">
    <property type="entry name" value="ZF_RING_2"/>
    <property type="match status" value="1"/>
</dbReference>
<dbReference type="GO" id="GO:0006508">
    <property type="term" value="P:proteolysis"/>
    <property type="evidence" value="ECO:0007669"/>
    <property type="project" value="UniProtKB-KW"/>
</dbReference>
<dbReference type="Gene3D" id="3.30.40.10">
    <property type="entry name" value="Zinc/RING finger domain, C3HC4 (zinc finger)"/>
    <property type="match status" value="1"/>
</dbReference>
<sequence>MKDGWVARLCMVAVTWLLSAAQEQDDASSLLAVVLQNRSKVMKATQEKPGLILVKLTRKFGQPQGTAGAWRSSAYVGDLLIGSPQMQQLQVSFDTASGQVILPSSRCHSAACKEHRRFAPGASASAREINADGSEVRLQPGALSIKRDAITVGVSSIDHGSGHAYGDLIMDQVCLGGVAPQQCADLGLVAVTNMSDVPFRAMVQDGIVGLGMEQLAANPTFHTLSRVDPAKANLSKSFSFYLGAEHGELALGGLNPGRLSGALNWVPVLRPEEGYWQFSIRSLRVGNRTLACSANATAPCRGILDTSAAGVGLPPAVHSSLMAVLSQAPCAGPGVSLEVESARGSVELQLDAQDYRQNCEAMFIPTELPEAFQDVLILGQPLLRKYYTSFDWETRRLGFGLASHAQDAGGSSIEASYPVAVLNTRQAEELEAQIGKEHWRARASRLAEANMLAVVLLQVLILQVLVILIFLVFSRQDLLNGRLPLVWLRAGLQRWFGLKIPGKAWLLAMQSLPLDEAPEASECVVCLGVREEEMQPGSRPCWCKLRCGHVFHQDCIGEWLVKVQSCPVCRSHIFKRHSIRRPQL</sequence>
<feature type="domain" description="RING-type" evidence="10">
    <location>
        <begin position="523"/>
        <end position="570"/>
    </location>
</feature>
<dbReference type="SUPFAM" id="SSF50630">
    <property type="entry name" value="Acid proteases"/>
    <property type="match status" value="1"/>
</dbReference>
<comment type="caution">
    <text evidence="12">The sequence shown here is derived from an EMBL/GenBank/DDBJ whole genome shotgun (WGS) entry which is preliminary data.</text>
</comment>
<keyword evidence="7" id="KW-0862">Zinc</keyword>
<dbReference type="GO" id="GO:0008270">
    <property type="term" value="F:zinc ion binding"/>
    <property type="evidence" value="ECO:0007669"/>
    <property type="project" value="UniProtKB-KW"/>
</dbReference>
<evidence type="ECO:0000313" key="13">
    <source>
        <dbReference type="Proteomes" id="UP001178507"/>
    </source>
</evidence>
<dbReference type="InterPro" id="IPR001841">
    <property type="entry name" value="Znf_RING"/>
</dbReference>
<keyword evidence="4" id="KW-0378">Hydrolase</keyword>
<dbReference type="SMART" id="SM00184">
    <property type="entry name" value="RING"/>
    <property type="match status" value="1"/>
</dbReference>
<feature type="chain" id="PRO_5041238392" evidence="9">
    <location>
        <begin position="22"/>
        <end position="584"/>
    </location>
</feature>
<keyword evidence="3" id="KW-0064">Aspartyl protease</keyword>
<dbReference type="CDD" id="cd05471">
    <property type="entry name" value="pepsin_like"/>
    <property type="match status" value="1"/>
</dbReference>
<keyword evidence="8" id="KW-0812">Transmembrane</keyword>
<feature type="disulfide bond" evidence="6">
    <location>
        <begin position="107"/>
        <end position="112"/>
    </location>
</feature>
<keyword evidence="8" id="KW-0472">Membrane</keyword>
<dbReference type="SUPFAM" id="SSF57850">
    <property type="entry name" value="RING/U-box"/>
    <property type="match status" value="1"/>
</dbReference>
<evidence type="ECO:0000256" key="8">
    <source>
        <dbReference type="SAM" id="Phobius"/>
    </source>
</evidence>
<dbReference type="InterPro" id="IPR001461">
    <property type="entry name" value="Aspartic_peptidase_A1"/>
</dbReference>
<dbReference type="Proteomes" id="UP001178507">
    <property type="component" value="Unassembled WGS sequence"/>
</dbReference>
<feature type="disulfide bond" evidence="6">
    <location>
        <begin position="292"/>
        <end position="300"/>
    </location>
</feature>
<organism evidence="12 13">
    <name type="scientific">Effrenium voratum</name>
    <dbReference type="NCBI Taxonomy" id="2562239"/>
    <lineage>
        <taxon>Eukaryota</taxon>
        <taxon>Sar</taxon>
        <taxon>Alveolata</taxon>
        <taxon>Dinophyceae</taxon>
        <taxon>Suessiales</taxon>
        <taxon>Symbiodiniaceae</taxon>
        <taxon>Effrenium</taxon>
    </lineage>
</organism>
<evidence type="ECO:0000256" key="3">
    <source>
        <dbReference type="ARBA" id="ARBA00022750"/>
    </source>
</evidence>
<feature type="signal peptide" evidence="9">
    <location>
        <begin position="1"/>
        <end position="21"/>
    </location>
</feature>
<dbReference type="InterPro" id="IPR021109">
    <property type="entry name" value="Peptidase_aspartic_dom_sf"/>
</dbReference>
<evidence type="ECO:0000256" key="2">
    <source>
        <dbReference type="ARBA" id="ARBA00022670"/>
    </source>
</evidence>
<evidence type="ECO:0000256" key="9">
    <source>
        <dbReference type="SAM" id="SignalP"/>
    </source>
</evidence>
<gene>
    <name evidence="12" type="ORF">EVOR1521_LOCUS896</name>
</gene>
<dbReference type="Gene3D" id="2.40.70.10">
    <property type="entry name" value="Acid Proteases"/>
    <property type="match status" value="2"/>
</dbReference>
<dbReference type="AlphaFoldDB" id="A0AA36HJL6"/>
<evidence type="ECO:0000313" key="12">
    <source>
        <dbReference type="EMBL" id="CAJ1370302.1"/>
    </source>
</evidence>
<keyword evidence="6" id="KW-1015">Disulfide bond</keyword>
<dbReference type="PROSITE" id="PS51767">
    <property type="entry name" value="PEPTIDASE_A1"/>
    <property type="match status" value="1"/>
</dbReference>
<dbReference type="InterPro" id="IPR034164">
    <property type="entry name" value="Pepsin-like_dom"/>
</dbReference>
<proteinExistence type="inferred from homology"/>
<evidence type="ECO:0000256" key="1">
    <source>
        <dbReference type="ARBA" id="ARBA00007447"/>
    </source>
</evidence>
<dbReference type="PANTHER" id="PTHR47966:SF51">
    <property type="entry name" value="BETA-SITE APP-CLEAVING ENZYME, ISOFORM A-RELATED"/>
    <property type="match status" value="1"/>
</dbReference>
<keyword evidence="9" id="KW-0732">Signal</keyword>
<keyword evidence="7" id="KW-0479">Metal-binding</keyword>
<dbReference type="Pfam" id="PF00026">
    <property type="entry name" value="Asp"/>
    <property type="match status" value="2"/>
</dbReference>
<protein>
    <submittedName>
        <fullName evidence="12">Uncharacterized protein</fullName>
    </submittedName>
</protein>
<feature type="domain" description="Peptidase A1" evidence="11">
    <location>
        <begin position="75"/>
        <end position="400"/>
    </location>
</feature>
<evidence type="ECO:0000256" key="7">
    <source>
        <dbReference type="PROSITE-ProRule" id="PRU00175"/>
    </source>
</evidence>
<accession>A0AA36HJL6</accession>
<evidence type="ECO:0000256" key="5">
    <source>
        <dbReference type="PIRSR" id="PIRSR601461-1"/>
    </source>
</evidence>
<dbReference type="EMBL" id="CAUJNA010000007">
    <property type="protein sequence ID" value="CAJ1370302.1"/>
    <property type="molecule type" value="Genomic_DNA"/>
</dbReference>
<feature type="transmembrane region" description="Helical" evidence="8">
    <location>
        <begin position="451"/>
        <end position="473"/>
    </location>
</feature>
<dbReference type="Pfam" id="PF13639">
    <property type="entry name" value="zf-RING_2"/>
    <property type="match status" value="1"/>
</dbReference>
<comment type="similarity">
    <text evidence="1">Belongs to the peptidase A1 family.</text>
</comment>
<reference evidence="12" key="1">
    <citation type="submission" date="2023-08" db="EMBL/GenBank/DDBJ databases">
        <authorList>
            <person name="Chen Y."/>
            <person name="Shah S."/>
            <person name="Dougan E. K."/>
            <person name="Thang M."/>
            <person name="Chan C."/>
        </authorList>
    </citation>
    <scope>NUCLEOTIDE SEQUENCE</scope>
</reference>
<evidence type="ECO:0000256" key="6">
    <source>
        <dbReference type="PIRSR" id="PIRSR601461-2"/>
    </source>
</evidence>
<feature type="active site" evidence="5">
    <location>
        <position position="305"/>
    </location>
</feature>
<keyword evidence="8" id="KW-1133">Transmembrane helix</keyword>
<evidence type="ECO:0000259" key="10">
    <source>
        <dbReference type="PROSITE" id="PS50089"/>
    </source>
</evidence>
<dbReference type="InterPro" id="IPR013083">
    <property type="entry name" value="Znf_RING/FYVE/PHD"/>
</dbReference>
<dbReference type="PANTHER" id="PTHR47966">
    <property type="entry name" value="BETA-SITE APP-CLEAVING ENZYME, ISOFORM A-RELATED"/>
    <property type="match status" value="1"/>
</dbReference>
<name>A0AA36HJL6_9DINO</name>